<gene>
    <name evidence="1" type="ORF">OP8BY_0294</name>
</gene>
<name>A0A3E2BL38_9BACT</name>
<dbReference type="EMBL" id="QUAH01000009">
    <property type="protein sequence ID" value="RFT15404.1"/>
    <property type="molecule type" value="Genomic_DNA"/>
</dbReference>
<evidence type="ECO:0000313" key="1">
    <source>
        <dbReference type="EMBL" id="RFT15404.1"/>
    </source>
</evidence>
<protein>
    <submittedName>
        <fullName evidence="1">Uncharacterized protein</fullName>
    </submittedName>
</protein>
<accession>A0A3E2BL38</accession>
<reference evidence="1 2" key="1">
    <citation type="submission" date="2018-08" db="EMBL/GenBank/DDBJ databases">
        <title>Genome analysis of the thermophilic bacterium of the candidate phylum Aminicenantes from deep subsurface aquifer revealed its physiology and ecological role.</title>
        <authorList>
            <person name="Kadnikov V.V."/>
            <person name="Mardanov A.V."/>
            <person name="Beletsky A.V."/>
            <person name="Karnachuk O.V."/>
            <person name="Ravin N.V."/>
        </authorList>
    </citation>
    <scope>NUCLEOTIDE SEQUENCE [LARGE SCALE GENOMIC DNA]</scope>
    <source>
        <strain evidence="1">BY38</strain>
    </source>
</reference>
<proteinExistence type="predicted"/>
<dbReference type="Proteomes" id="UP000257323">
    <property type="component" value="Unassembled WGS sequence"/>
</dbReference>
<sequence length="58" mass="6849">MEKVNSSPITARQPEVPNLIIDAFFYQLSTRNYHKRELISINLESRKPGQKKFFTIRP</sequence>
<comment type="caution">
    <text evidence="1">The sequence shown here is derived from an EMBL/GenBank/DDBJ whole genome shotgun (WGS) entry which is preliminary data.</text>
</comment>
<organism evidence="1 2">
    <name type="scientific">Candidatus Saccharicenans subterraneus</name>
    <dbReference type="NCBI Taxonomy" id="2508984"/>
    <lineage>
        <taxon>Bacteria</taxon>
        <taxon>Candidatus Aminicenantota</taxon>
        <taxon>Candidatus Aminicenantia</taxon>
        <taxon>Candidatus Aminicenantales</taxon>
        <taxon>Candidatus Saccharicenantaceae</taxon>
        <taxon>Candidatus Saccharicenans</taxon>
    </lineage>
</organism>
<dbReference type="AlphaFoldDB" id="A0A3E2BL38"/>
<evidence type="ECO:0000313" key="2">
    <source>
        <dbReference type="Proteomes" id="UP000257323"/>
    </source>
</evidence>